<evidence type="ECO:0000313" key="2">
    <source>
        <dbReference type="EMBL" id="OQR76960.1"/>
    </source>
</evidence>
<organism evidence="2 3">
    <name type="scientific">Tropilaelaps mercedesae</name>
    <dbReference type="NCBI Taxonomy" id="418985"/>
    <lineage>
        <taxon>Eukaryota</taxon>
        <taxon>Metazoa</taxon>
        <taxon>Ecdysozoa</taxon>
        <taxon>Arthropoda</taxon>
        <taxon>Chelicerata</taxon>
        <taxon>Arachnida</taxon>
        <taxon>Acari</taxon>
        <taxon>Parasitiformes</taxon>
        <taxon>Mesostigmata</taxon>
        <taxon>Gamasina</taxon>
        <taxon>Dermanyssoidea</taxon>
        <taxon>Laelapidae</taxon>
        <taxon>Tropilaelaps</taxon>
    </lineage>
</organism>
<reference evidence="2 3" key="1">
    <citation type="journal article" date="2017" name="Gigascience">
        <title>Draft genome of the honey bee ectoparasitic mite, Tropilaelaps mercedesae, is shaped by the parasitic life history.</title>
        <authorList>
            <person name="Dong X."/>
            <person name="Armstrong S.D."/>
            <person name="Xia D."/>
            <person name="Makepeace B.L."/>
            <person name="Darby A.C."/>
            <person name="Kadowaki T."/>
        </authorList>
    </citation>
    <scope>NUCLEOTIDE SEQUENCE [LARGE SCALE GENOMIC DNA]</scope>
    <source>
        <strain evidence="2">Wuxi-XJTLU</strain>
    </source>
</reference>
<evidence type="ECO:0000313" key="3">
    <source>
        <dbReference type="Proteomes" id="UP000192247"/>
    </source>
</evidence>
<dbReference type="InParanoid" id="A0A1V9XU01"/>
<feature type="region of interest" description="Disordered" evidence="1">
    <location>
        <begin position="22"/>
        <end position="62"/>
    </location>
</feature>
<comment type="caution">
    <text evidence="2">The sequence shown here is derived from an EMBL/GenBank/DDBJ whole genome shotgun (WGS) entry which is preliminary data.</text>
</comment>
<dbReference type="Proteomes" id="UP000192247">
    <property type="component" value="Unassembled WGS sequence"/>
</dbReference>
<accession>A0A1V9XU01</accession>
<name>A0A1V9XU01_9ACAR</name>
<protein>
    <submittedName>
        <fullName evidence="2">Uncharacterized protein</fullName>
    </submittedName>
</protein>
<dbReference type="AlphaFoldDB" id="A0A1V9XU01"/>
<keyword evidence="3" id="KW-1185">Reference proteome</keyword>
<gene>
    <name evidence="2" type="ORF">BIW11_02977</name>
</gene>
<sequence length="117" mass="13107">MAKGDKRGCGCKVGKAVKVKESADCRSRGRRQAPGGDRSDTRPPGVSNGSMAVGDLVQQQRRLNTDVRRKSIDFETLLLKALIRMSYSPLCSARLGYHRPKVICPFENKRQHWKEAH</sequence>
<proteinExistence type="predicted"/>
<dbReference type="EMBL" id="MNPL01004114">
    <property type="protein sequence ID" value="OQR76960.1"/>
    <property type="molecule type" value="Genomic_DNA"/>
</dbReference>
<evidence type="ECO:0000256" key="1">
    <source>
        <dbReference type="SAM" id="MobiDB-lite"/>
    </source>
</evidence>